<feature type="compositionally biased region" description="Polar residues" evidence="1">
    <location>
        <begin position="244"/>
        <end position="262"/>
    </location>
</feature>
<name>A0A8H6TDT0_MYCCL</name>
<keyword evidence="3" id="KW-1185">Reference proteome</keyword>
<reference evidence="2" key="1">
    <citation type="submission" date="2020-05" db="EMBL/GenBank/DDBJ databases">
        <title>Mycena genomes resolve the evolution of fungal bioluminescence.</title>
        <authorList>
            <person name="Tsai I.J."/>
        </authorList>
    </citation>
    <scope>NUCLEOTIDE SEQUENCE</scope>
    <source>
        <strain evidence="2">110903Hualien_Pintung</strain>
    </source>
</reference>
<dbReference type="OrthoDB" id="3358956at2759"/>
<evidence type="ECO:0000313" key="3">
    <source>
        <dbReference type="Proteomes" id="UP000613580"/>
    </source>
</evidence>
<evidence type="ECO:0008006" key="4">
    <source>
        <dbReference type="Google" id="ProtNLM"/>
    </source>
</evidence>
<gene>
    <name evidence="2" type="ORF">HMN09_00409900</name>
</gene>
<feature type="compositionally biased region" description="Low complexity" evidence="1">
    <location>
        <begin position="200"/>
        <end position="210"/>
    </location>
</feature>
<organism evidence="2 3">
    <name type="scientific">Mycena chlorophos</name>
    <name type="common">Agaric fungus</name>
    <name type="synonym">Agaricus chlorophos</name>
    <dbReference type="NCBI Taxonomy" id="658473"/>
    <lineage>
        <taxon>Eukaryota</taxon>
        <taxon>Fungi</taxon>
        <taxon>Dikarya</taxon>
        <taxon>Basidiomycota</taxon>
        <taxon>Agaricomycotina</taxon>
        <taxon>Agaricomycetes</taxon>
        <taxon>Agaricomycetidae</taxon>
        <taxon>Agaricales</taxon>
        <taxon>Marasmiineae</taxon>
        <taxon>Mycenaceae</taxon>
        <taxon>Mycena</taxon>
    </lineage>
</organism>
<protein>
    <recommendedName>
        <fullName evidence="4">Origin recognition complex subunit 6</fullName>
    </recommendedName>
</protein>
<evidence type="ECO:0000256" key="1">
    <source>
        <dbReference type="SAM" id="MobiDB-lite"/>
    </source>
</evidence>
<sequence>MSNEPQLDALCSHPQTNAEAKNLLRKAQQKTGPLSGFDIGEDRIGLPAVCALLASTRLNNTHVTFEAAHRASCLNKNKFKRLQETVVKALKLGDGPAERPEVAFDSLRSKHCPHISTRCLRWMELVEKDFEDAMQDATSDEIKVAIFVWVCNKIQPNEPLDIHAFTAAYGVKLRKMRALDKTIDAQSGNRASEIVQDLNSVRVTRSSTSSPQKRSLPGSPRKASIQMESPSKRPKLSAAALASPTKSSVTRPVSPRSQSPTKSPGKGKARVEPTPDDEDDEDEEEDELPPARRRRFRPVFRDTVQWRMRDPRLKKMDDDADALAERMVKLYGRPFEEAWQALEAKQRQSEDVDMEE</sequence>
<accession>A0A8H6TDT0</accession>
<feature type="compositionally biased region" description="Acidic residues" evidence="1">
    <location>
        <begin position="274"/>
        <end position="288"/>
    </location>
</feature>
<dbReference type="AlphaFoldDB" id="A0A8H6TDT0"/>
<comment type="caution">
    <text evidence="2">The sequence shown here is derived from an EMBL/GenBank/DDBJ whole genome shotgun (WGS) entry which is preliminary data.</text>
</comment>
<proteinExistence type="predicted"/>
<feature type="region of interest" description="Disordered" evidence="1">
    <location>
        <begin position="196"/>
        <end position="296"/>
    </location>
</feature>
<dbReference type="EMBL" id="JACAZE010000005">
    <property type="protein sequence ID" value="KAF7316768.1"/>
    <property type="molecule type" value="Genomic_DNA"/>
</dbReference>
<dbReference type="Proteomes" id="UP000613580">
    <property type="component" value="Unassembled WGS sequence"/>
</dbReference>
<evidence type="ECO:0000313" key="2">
    <source>
        <dbReference type="EMBL" id="KAF7316768.1"/>
    </source>
</evidence>